<name>A0A914QMX9_9BILA</name>
<proteinExistence type="predicted"/>
<sequence length="81" mass="9068">MGVSSEQEWVRLCSDELKTNLKTQNSMVSKFGAKTMMAAFVVEITNKNDIKFCDKNPKSRRCLSCDAATPTSVITVEYLVE</sequence>
<evidence type="ECO:0000313" key="1">
    <source>
        <dbReference type="Proteomes" id="UP000887578"/>
    </source>
</evidence>
<evidence type="ECO:0000313" key="2">
    <source>
        <dbReference type="WBParaSite" id="PDA_v2.g5126.t1"/>
    </source>
</evidence>
<dbReference type="Proteomes" id="UP000887578">
    <property type="component" value="Unplaced"/>
</dbReference>
<protein>
    <submittedName>
        <fullName evidence="2">Uncharacterized protein</fullName>
    </submittedName>
</protein>
<reference evidence="2" key="1">
    <citation type="submission" date="2022-11" db="UniProtKB">
        <authorList>
            <consortium name="WormBaseParasite"/>
        </authorList>
    </citation>
    <scope>IDENTIFICATION</scope>
</reference>
<dbReference type="AlphaFoldDB" id="A0A914QMX9"/>
<organism evidence="1 2">
    <name type="scientific">Panagrolaimus davidi</name>
    <dbReference type="NCBI Taxonomy" id="227884"/>
    <lineage>
        <taxon>Eukaryota</taxon>
        <taxon>Metazoa</taxon>
        <taxon>Ecdysozoa</taxon>
        <taxon>Nematoda</taxon>
        <taxon>Chromadorea</taxon>
        <taxon>Rhabditida</taxon>
        <taxon>Tylenchina</taxon>
        <taxon>Panagrolaimomorpha</taxon>
        <taxon>Panagrolaimoidea</taxon>
        <taxon>Panagrolaimidae</taxon>
        <taxon>Panagrolaimus</taxon>
    </lineage>
</organism>
<dbReference type="WBParaSite" id="PDA_v2.g5126.t1">
    <property type="protein sequence ID" value="PDA_v2.g5126.t1"/>
    <property type="gene ID" value="PDA_v2.g5126"/>
</dbReference>
<accession>A0A914QMX9</accession>
<keyword evidence="1" id="KW-1185">Reference proteome</keyword>